<evidence type="ECO:0000256" key="1">
    <source>
        <dbReference type="ARBA" id="ARBA00006572"/>
    </source>
</evidence>
<dbReference type="GO" id="GO:0006893">
    <property type="term" value="P:Golgi to plasma membrane transport"/>
    <property type="evidence" value="ECO:0007669"/>
    <property type="project" value="EnsemblFungi"/>
</dbReference>
<dbReference type="STRING" id="1064592.G0VCS5"/>
<feature type="domain" description="Exocyst complex component Sec10 N-terminal" evidence="8">
    <location>
        <begin position="76"/>
        <end position="188"/>
    </location>
</feature>
<dbReference type="PANTHER" id="PTHR12100:SF0">
    <property type="entry name" value="EXOCYST COMPLEX COMPONENT 5"/>
    <property type="match status" value="1"/>
</dbReference>
<protein>
    <submittedName>
        <fullName evidence="9">Uncharacterized protein</fullName>
    </submittedName>
</protein>
<name>G0VCS5_NAUCA</name>
<dbReference type="Pfam" id="PF20667">
    <property type="entry name" value="Sec10_N"/>
    <property type="match status" value="1"/>
</dbReference>
<dbReference type="HOGENOM" id="CLU_008002_1_0_1"/>
<dbReference type="Proteomes" id="UP000001640">
    <property type="component" value="Chromosome 3"/>
</dbReference>
<evidence type="ECO:0000256" key="3">
    <source>
        <dbReference type="ARBA" id="ARBA00022483"/>
    </source>
</evidence>
<evidence type="ECO:0000259" key="8">
    <source>
        <dbReference type="Pfam" id="PF20667"/>
    </source>
</evidence>
<accession>G0VCS5</accession>
<dbReference type="KEGG" id="ncs:NCAS_0C02950"/>
<comment type="similarity">
    <text evidence="1">Belongs to the SEC10 family.</text>
</comment>
<dbReference type="eggNOG" id="KOG3745">
    <property type="taxonomic scope" value="Eukaryota"/>
</dbReference>
<feature type="domain" description="Exocyst complex component Sec10-like alpha-helical bundle" evidence="7">
    <location>
        <begin position="199"/>
        <end position="843"/>
    </location>
</feature>
<keyword evidence="4 5" id="KW-0175">Coiled coil</keyword>
<dbReference type="AlphaFoldDB" id="G0VCS5"/>
<dbReference type="GO" id="GO:0006887">
    <property type="term" value="P:exocytosis"/>
    <property type="evidence" value="ECO:0007669"/>
    <property type="project" value="UniProtKB-KW"/>
</dbReference>
<evidence type="ECO:0000313" key="10">
    <source>
        <dbReference type="Proteomes" id="UP000001640"/>
    </source>
</evidence>
<dbReference type="InterPro" id="IPR009976">
    <property type="entry name" value="Sec10-like"/>
</dbReference>
<evidence type="ECO:0000313" key="9">
    <source>
        <dbReference type="EMBL" id="CCC69285.1"/>
    </source>
</evidence>
<feature type="compositionally biased region" description="Polar residues" evidence="6">
    <location>
        <begin position="525"/>
        <end position="540"/>
    </location>
</feature>
<dbReference type="Pfam" id="PF07393">
    <property type="entry name" value="Sec10_HB"/>
    <property type="match status" value="1"/>
</dbReference>
<feature type="coiled-coil region" evidence="5">
    <location>
        <begin position="79"/>
        <end position="138"/>
    </location>
</feature>
<evidence type="ECO:0000259" key="7">
    <source>
        <dbReference type="Pfam" id="PF07393"/>
    </source>
</evidence>
<dbReference type="GeneID" id="96902868"/>
<evidence type="ECO:0000256" key="6">
    <source>
        <dbReference type="SAM" id="MobiDB-lite"/>
    </source>
</evidence>
<dbReference type="InterPro" id="IPR048627">
    <property type="entry name" value="Sec10_HB"/>
</dbReference>
<reference evidence="9 10" key="1">
    <citation type="journal article" date="2011" name="Proc. Natl. Acad. Sci. U.S.A.">
        <title>Evolutionary erosion of yeast sex chromosomes by mating-type switching accidents.</title>
        <authorList>
            <person name="Gordon J.L."/>
            <person name="Armisen D."/>
            <person name="Proux-Wera E."/>
            <person name="Oheigeartaigh S.S."/>
            <person name="Byrne K.P."/>
            <person name="Wolfe K.H."/>
        </authorList>
    </citation>
    <scope>NUCLEOTIDE SEQUENCE [LARGE SCALE GENOMIC DNA]</scope>
    <source>
        <strain evidence="10">ATCC 76901 / BCRC 22586 / CBS 4309 / NBRC 1992 / NRRL Y-12630</strain>
    </source>
</reference>
<gene>
    <name evidence="9" type="primary">NCAS0C02950</name>
    <name evidence="9" type="ordered locus">NCAS_0C02950</name>
</gene>
<dbReference type="EMBL" id="HE576754">
    <property type="protein sequence ID" value="CCC69285.1"/>
    <property type="molecule type" value="Genomic_DNA"/>
</dbReference>
<dbReference type="InterPro" id="IPR048625">
    <property type="entry name" value="Sec10_N"/>
</dbReference>
<keyword evidence="3" id="KW-0268">Exocytosis</keyword>
<evidence type="ECO:0000256" key="2">
    <source>
        <dbReference type="ARBA" id="ARBA00022448"/>
    </source>
</evidence>
<sequence length="853" mass="97777">MNSLYELDSKWRKLLNTNNFLGGLTVNEFVEELAKDHTLRTPLHTLSISNINQTDSSLEGTGTDKSKLQWTKLDAKPFIRTFESTLKELKNLNEESNNKKDQLSEQVSRQELKHSQNILQLSSNLKSMISEYDQLDDKLTNVNQVVSPLGDKLENAIRKKKTYVNSVELISRYNEFYSAKESVYLEKLRCSNDSFNKLKAANLVKNLLVLSLKVETSSIPKTIETTQLIEKYSELMENDLLANFNSAYRDNNFSQLNEIALILNHFNGGVNVIQTFINQHAYFIDTAEIDFDENNEITFDEPMRKKLLQPTSHGVVYDDAIINMLNDIETVIKNESKIVKRVFEERAPHVIRLFIQRIFAQKIEPRFELVLNSALSLSNLAYVRSLHGLYSLLGQFVKDLSEFFQLLEVDIDGILNTTVEQCYSDFFSRYLYERGKYFDIERRSLETILLDSTQVFNINHDKEIRSRSLLNKFNKNLESYGITELNGQASTNRSRLSQFNTFLKTHLDRDHLSLSRSNTLGFSNSNNNDLSNVETGSGDTDPTGRYEYDDTFTLTNVDEMLKSVVESVARVMELIPNKSNVYTLELLEVMFMGISETYVESALEVVFYQICKVDINKITTIDLTLLKYISTSTDILSLISTSIKAVFLPLLNNSIEIKKQIIELTNNQIRKSELLINTILEEIIQVYGSKFSNSLSKQKKKDFIPKSQELLDQDTLPAIEIVTLLNSLYSQAAQYLKPKNLESFLNSIGEDLYNLLITHYGKFQVSSIGGIIVTKDIIGYQNAIEEWGISNLLDKFSTLRELANLFTVQPELLDSLTREGHLADVDKEIISSYISNREDFSHETFISSMKLKF</sequence>
<dbReference type="RefSeq" id="XP_003675651.1">
    <property type="nucleotide sequence ID" value="XM_003675603.1"/>
</dbReference>
<organism evidence="9 10">
    <name type="scientific">Naumovozyma castellii</name>
    <name type="common">Yeast</name>
    <name type="synonym">Saccharomyces castellii</name>
    <dbReference type="NCBI Taxonomy" id="27288"/>
    <lineage>
        <taxon>Eukaryota</taxon>
        <taxon>Fungi</taxon>
        <taxon>Dikarya</taxon>
        <taxon>Ascomycota</taxon>
        <taxon>Saccharomycotina</taxon>
        <taxon>Saccharomycetes</taxon>
        <taxon>Saccharomycetales</taxon>
        <taxon>Saccharomycetaceae</taxon>
        <taxon>Naumovozyma</taxon>
    </lineage>
</organism>
<evidence type="ECO:0000256" key="4">
    <source>
        <dbReference type="ARBA" id="ARBA00023054"/>
    </source>
</evidence>
<proteinExistence type="inferred from homology"/>
<dbReference type="GO" id="GO:0000145">
    <property type="term" value="C:exocyst"/>
    <property type="evidence" value="ECO:0007669"/>
    <property type="project" value="EnsemblFungi"/>
</dbReference>
<reference key="2">
    <citation type="submission" date="2011-08" db="EMBL/GenBank/DDBJ databases">
        <title>Genome sequence of Naumovozyma castellii.</title>
        <authorList>
            <person name="Gordon J.L."/>
            <person name="Armisen D."/>
            <person name="Proux-Wera E."/>
            <person name="OhEigeartaigh S.S."/>
            <person name="Byrne K.P."/>
            <person name="Wolfe K.H."/>
        </authorList>
    </citation>
    <scope>NUCLEOTIDE SEQUENCE</scope>
    <source>
        <strain>Type strain:CBS 4309</strain>
    </source>
</reference>
<dbReference type="FunCoup" id="G0VCS5">
    <property type="interactions" value="851"/>
</dbReference>
<dbReference type="InParanoid" id="G0VCS5"/>
<keyword evidence="2" id="KW-0813">Transport</keyword>
<dbReference type="OrthoDB" id="125856at2759"/>
<keyword evidence="10" id="KW-1185">Reference proteome</keyword>
<dbReference type="PANTHER" id="PTHR12100">
    <property type="entry name" value="SEC10"/>
    <property type="match status" value="1"/>
</dbReference>
<dbReference type="OMA" id="PLCKHHY"/>
<dbReference type="Gene3D" id="1.20.58.1970">
    <property type="match status" value="1"/>
</dbReference>
<feature type="region of interest" description="Disordered" evidence="6">
    <location>
        <begin position="525"/>
        <end position="544"/>
    </location>
</feature>
<evidence type="ECO:0000256" key="5">
    <source>
        <dbReference type="SAM" id="Coils"/>
    </source>
</evidence>